<dbReference type="EMBL" id="JAACJL010000044">
    <property type="protein sequence ID" value="KAF4615042.1"/>
    <property type="molecule type" value="Genomic_DNA"/>
</dbReference>
<dbReference type="AlphaFoldDB" id="A0A8H4VMH9"/>
<keyword evidence="3" id="KW-1185">Reference proteome</keyword>
<comment type="caution">
    <text evidence="2">The sequence shown here is derived from an EMBL/GenBank/DDBJ whole genome shotgun (WGS) entry which is preliminary data.</text>
</comment>
<protein>
    <submittedName>
        <fullName evidence="2">Uncharacterized protein</fullName>
    </submittedName>
</protein>
<organism evidence="2 3">
    <name type="scientific">Agrocybe pediades</name>
    <dbReference type="NCBI Taxonomy" id="84607"/>
    <lineage>
        <taxon>Eukaryota</taxon>
        <taxon>Fungi</taxon>
        <taxon>Dikarya</taxon>
        <taxon>Basidiomycota</taxon>
        <taxon>Agaricomycotina</taxon>
        <taxon>Agaricomycetes</taxon>
        <taxon>Agaricomycetidae</taxon>
        <taxon>Agaricales</taxon>
        <taxon>Agaricineae</taxon>
        <taxon>Strophariaceae</taxon>
        <taxon>Agrocybe</taxon>
    </lineage>
</organism>
<evidence type="ECO:0000313" key="3">
    <source>
        <dbReference type="Proteomes" id="UP000521872"/>
    </source>
</evidence>
<gene>
    <name evidence="2" type="ORF">D9613_002442</name>
</gene>
<feature type="region of interest" description="Disordered" evidence="1">
    <location>
        <begin position="1"/>
        <end position="23"/>
    </location>
</feature>
<evidence type="ECO:0000313" key="2">
    <source>
        <dbReference type="EMBL" id="KAF4615042.1"/>
    </source>
</evidence>
<accession>A0A8H4VMH9</accession>
<sequence length="468" mass="52148">MFIVDLPGSQAGPVSPASPKLSRDTSFPRCRVVPLPYGRAETYSRSLLPLGHGYPLWDPIGTYPRPRKHSEEGYFLGDVGRLMQDGGFRFMFNIFLLADDEVQVKTPPNFQPLPPLQCSEIIKIDMFFPPGTVLASNGITHKRVSEAPLEVEFSMNLREGAIAILPQGASREDLTTEAQARVLEYVNQNAQAWYRFANEVDGGWGSCPNGSLYILTGFDRSASWAIATYPLGPQVPPRQSSITYKHDDPESGHRGWLGATERGIAGKWDCMSNFDSHRRSRAKQSHLFIRGFRPSVNPMFWKKHVLRNLPPVISQISYYNVLSKATAVGSVIRPKDNPPRPEGESEEVPFHPLDVIAKIAFKKHPKAKVVMVHDDLLRGFGAEGSWTLPRLIKIFSQFVDDAQFNNDDGLVTVKHIDKASSKSPPSTIKEFILHAPSAIAYLLMRHEIHAGNMRIISEIIPGPGPNHV</sequence>
<name>A0A8H4VMH9_9AGAR</name>
<dbReference type="Proteomes" id="UP000521872">
    <property type="component" value="Unassembled WGS sequence"/>
</dbReference>
<reference evidence="2 3" key="1">
    <citation type="submission" date="2019-12" db="EMBL/GenBank/DDBJ databases">
        <authorList>
            <person name="Floudas D."/>
            <person name="Bentzer J."/>
            <person name="Ahren D."/>
            <person name="Johansson T."/>
            <person name="Persson P."/>
            <person name="Tunlid A."/>
        </authorList>
    </citation>
    <scope>NUCLEOTIDE SEQUENCE [LARGE SCALE GENOMIC DNA]</scope>
    <source>
        <strain evidence="2 3">CBS 102.39</strain>
    </source>
</reference>
<proteinExistence type="predicted"/>
<evidence type="ECO:0000256" key="1">
    <source>
        <dbReference type="SAM" id="MobiDB-lite"/>
    </source>
</evidence>